<name>A0A4R4YAA6_9PSEU</name>
<dbReference type="Gene3D" id="3.30.429.10">
    <property type="entry name" value="Macrophage Migration Inhibitory Factor"/>
    <property type="match status" value="1"/>
</dbReference>
<dbReference type="AlphaFoldDB" id="A0A4R4YAA6"/>
<dbReference type="EMBL" id="SMKW01000059">
    <property type="protein sequence ID" value="TDD41346.1"/>
    <property type="molecule type" value="Genomic_DNA"/>
</dbReference>
<evidence type="ECO:0000313" key="2">
    <source>
        <dbReference type="Proteomes" id="UP000294947"/>
    </source>
</evidence>
<dbReference type="Proteomes" id="UP000294947">
    <property type="component" value="Unassembled WGS sequence"/>
</dbReference>
<dbReference type="RefSeq" id="WP_132492183.1">
    <property type="nucleotide sequence ID" value="NZ_SMKW01000059.1"/>
</dbReference>
<dbReference type="SUPFAM" id="SSF55331">
    <property type="entry name" value="Tautomerase/MIF"/>
    <property type="match status" value="1"/>
</dbReference>
<dbReference type="Pfam" id="PF14552">
    <property type="entry name" value="Tautomerase_2"/>
    <property type="match status" value="1"/>
</dbReference>
<dbReference type="InterPro" id="IPR037479">
    <property type="entry name" value="Tauto_MSAD"/>
</dbReference>
<accession>A0A4R4YAA6</accession>
<sequence length="138" mass="15308">MPLIVVDVIRGHDETRLTTLLDGIHAAVVEAFAVPETDLYQVLTQHEPFELRALDTGLGYTRTRDLTIIRVISKARPETAKQRLYELIAENLHERIGLDGDDLVVSIVENGAADWSFGRGRAQFLTGDLPDTAPESTK</sequence>
<proteinExistence type="predicted"/>
<dbReference type="OrthoDB" id="9804765at2"/>
<dbReference type="PANTHER" id="PTHR38460">
    <property type="entry name" value="TAUTOMERASE YOLI-RELATED"/>
    <property type="match status" value="1"/>
</dbReference>
<dbReference type="InterPro" id="IPR014347">
    <property type="entry name" value="Tautomerase/MIF_sf"/>
</dbReference>
<evidence type="ECO:0000313" key="1">
    <source>
        <dbReference type="EMBL" id="TDD41346.1"/>
    </source>
</evidence>
<dbReference type="PANTHER" id="PTHR38460:SF1">
    <property type="entry name" value="TAUTOMERASE YOLI-RELATED"/>
    <property type="match status" value="1"/>
</dbReference>
<keyword evidence="2" id="KW-1185">Reference proteome</keyword>
<comment type="caution">
    <text evidence="1">The sequence shown here is derived from an EMBL/GenBank/DDBJ whole genome shotgun (WGS) entry which is preliminary data.</text>
</comment>
<gene>
    <name evidence="1" type="ORF">E1288_32720</name>
</gene>
<protein>
    <submittedName>
        <fullName evidence="1">Tautomerase family protein</fullName>
    </submittedName>
</protein>
<reference evidence="1 2" key="1">
    <citation type="submission" date="2019-03" db="EMBL/GenBank/DDBJ databases">
        <title>Draft genome sequences of novel Actinobacteria.</title>
        <authorList>
            <person name="Sahin N."/>
            <person name="Ay H."/>
            <person name="Saygin H."/>
        </authorList>
    </citation>
    <scope>NUCLEOTIDE SEQUENCE [LARGE SCALE GENOMIC DNA]</scope>
    <source>
        <strain evidence="1 2">7K502</strain>
    </source>
</reference>
<organism evidence="1 2">
    <name type="scientific">Saccharopolyspora elongata</name>
    <dbReference type="NCBI Taxonomy" id="2530387"/>
    <lineage>
        <taxon>Bacteria</taxon>
        <taxon>Bacillati</taxon>
        <taxon>Actinomycetota</taxon>
        <taxon>Actinomycetes</taxon>
        <taxon>Pseudonocardiales</taxon>
        <taxon>Pseudonocardiaceae</taxon>
        <taxon>Saccharopolyspora</taxon>
    </lineage>
</organism>